<keyword evidence="2" id="KW-1185">Reference proteome</keyword>
<proteinExistence type="predicted"/>
<feature type="non-terminal residue" evidence="1">
    <location>
        <position position="1"/>
    </location>
</feature>
<protein>
    <submittedName>
        <fullName evidence="1">14249_t:CDS:1</fullName>
    </submittedName>
</protein>
<gene>
    <name evidence="1" type="ORF">GMARGA_LOCUS45233</name>
</gene>
<dbReference type="Proteomes" id="UP000789901">
    <property type="component" value="Unassembled WGS sequence"/>
</dbReference>
<comment type="caution">
    <text evidence="1">The sequence shown here is derived from an EMBL/GenBank/DDBJ whole genome shotgun (WGS) entry which is preliminary data.</text>
</comment>
<accession>A0ABN7XM66</accession>
<reference evidence="1 2" key="1">
    <citation type="submission" date="2021-06" db="EMBL/GenBank/DDBJ databases">
        <authorList>
            <person name="Kallberg Y."/>
            <person name="Tangrot J."/>
            <person name="Rosling A."/>
        </authorList>
    </citation>
    <scope>NUCLEOTIDE SEQUENCE [LARGE SCALE GENOMIC DNA]</scope>
    <source>
        <strain evidence="1 2">120-4 pot B 10/14</strain>
    </source>
</reference>
<dbReference type="EMBL" id="CAJVQB010159758">
    <property type="protein sequence ID" value="CAG8856412.1"/>
    <property type="molecule type" value="Genomic_DNA"/>
</dbReference>
<evidence type="ECO:0000313" key="2">
    <source>
        <dbReference type="Proteomes" id="UP000789901"/>
    </source>
</evidence>
<feature type="non-terminal residue" evidence="1">
    <location>
        <position position="45"/>
    </location>
</feature>
<organism evidence="1 2">
    <name type="scientific">Gigaspora margarita</name>
    <dbReference type="NCBI Taxonomy" id="4874"/>
    <lineage>
        <taxon>Eukaryota</taxon>
        <taxon>Fungi</taxon>
        <taxon>Fungi incertae sedis</taxon>
        <taxon>Mucoromycota</taxon>
        <taxon>Glomeromycotina</taxon>
        <taxon>Glomeromycetes</taxon>
        <taxon>Diversisporales</taxon>
        <taxon>Gigasporaceae</taxon>
        <taxon>Gigaspora</taxon>
    </lineage>
</organism>
<name>A0ABN7XM66_GIGMA</name>
<evidence type="ECO:0000313" key="1">
    <source>
        <dbReference type="EMBL" id="CAG8856412.1"/>
    </source>
</evidence>
<sequence>RKQPIIEENNNYQSLNILDEIELDDLYDYIMQLLDSFSMQYNSSS</sequence>